<dbReference type="Gene3D" id="1.10.287.130">
    <property type="match status" value="1"/>
</dbReference>
<proteinExistence type="inferred from homology"/>
<keyword evidence="6" id="KW-0808">Transferase</keyword>
<dbReference type="InterPro" id="IPR036890">
    <property type="entry name" value="HATPase_C_sf"/>
</dbReference>
<dbReference type="Pfam" id="PF00512">
    <property type="entry name" value="HisKA"/>
    <property type="match status" value="1"/>
</dbReference>
<comment type="similarity">
    <text evidence="2">In the N-terminal section; belongs to the phytochrome family.</text>
</comment>
<dbReference type="GO" id="GO:0000156">
    <property type="term" value="F:phosphorelay response regulator activity"/>
    <property type="evidence" value="ECO:0007669"/>
    <property type="project" value="TreeGrafter"/>
</dbReference>
<dbReference type="GO" id="GO:0009881">
    <property type="term" value="F:photoreceptor activity"/>
    <property type="evidence" value="ECO:0007669"/>
    <property type="project" value="UniProtKB-KW"/>
</dbReference>
<keyword evidence="7" id="KW-0418">Kinase</keyword>
<comment type="caution">
    <text evidence="13">The sequence shown here is derived from an EMBL/GenBank/DDBJ whole genome shotgun (WGS) entry which is preliminary data.</text>
</comment>
<dbReference type="SUPFAM" id="SSF55874">
    <property type="entry name" value="ATPase domain of HSP90 chaperone/DNA topoisomerase II/histidine kinase"/>
    <property type="match status" value="1"/>
</dbReference>
<feature type="compositionally biased region" description="Polar residues" evidence="10">
    <location>
        <begin position="1"/>
        <end position="11"/>
    </location>
</feature>
<accession>A0A6N8IM37</accession>
<dbReference type="InterPro" id="IPR050351">
    <property type="entry name" value="BphY/WalK/GraS-like"/>
</dbReference>
<dbReference type="PROSITE" id="PS50109">
    <property type="entry name" value="HIS_KIN"/>
    <property type="match status" value="1"/>
</dbReference>
<dbReference type="AlphaFoldDB" id="A0A6N8IM37"/>
<dbReference type="InterPro" id="IPR036097">
    <property type="entry name" value="HisK_dim/P_sf"/>
</dbReference>
<evidence type="ECO:0000256" key="6">
    <source>
        <dbReference type="ARBA" id="ARBA00022679"/>
    </source>
</evidence>
<dbReference type="Gene3D" id="3.30.450.270">
    <property type="match status" value="1"/>
</dbReference>
<dbReference type="Pfam" id="PF02518">
    <property type="entry name" value="HATPase_c"/>
    <property type="match status" value="1"/>
</dbReference>
<dbReference type="PANTHER" id="PTHR42878">
    <property type="entry name" value="TWO-COMPONENT HISTIDINE KINASE"/>
    <property type="match status" value="1"/>
</dbReference>
<evidence type="ECO:0000313" key="14">
    <source>
        <dbReference type="Proteomes" id="UP000469385"/>
    </source>
</evidence>
<gene>
    <name evidence="13" type="ORF">GON04_00375</name>
</gene>
<evidence type="ECO:0000256" key="4">
    <source>
        <dbReference type="ARBA" id="ARBA00022543"/>
    </source>
</evidence>
<dbReference type="SUPFAM" id="SSF47384">
    <property type="entry name" value="Homodimeric domain of signal transducing histidine kinase"/>
    <property type="match status" value="1"/>
</dbReference>
<dbReference type="GO" id="GO:0009584">
    <property type="term" value="P:detection of visible light"/>
    <property type="evidence" value="ECO:0007669"/>
    <property type="project" value="InterPro"/>
</dbReference>
<comment type="catalytic activity">
    <reaction evidence="1">
        <text>ATP + protein L-histidine = ADP + protein N-phospho-L-histidine.</text>
        <dbReference type="EC" id="2.7.13.3"/>
    </reaction>
</comment>
<dbReference type="RefSeq" id="WP_157396027.1">
    <property type="nucleotide sequence ID" value="NZ_WSEL01000002.1"/>
</dbReference>
<dbReference type="Gene3D" id="3.30.450.20">
    <property type="entry name" value="PAS domain"/>
    <property type="match status" value="1"/>
</dbReference>
<dbReference type="Pfam" id="PF08446">
    <property type="entry name" value="PAS_2"/>
    <property type="match status" value="1"/>
</dbReference>
<dbReference type="InterPro" id="IPR003018">
    <property type="entry name" value="GAF"/>
</dbReference>
<dbReference type="GO" id="GO:0007234">
    <property type="term" value="P:osmosensory signaling via phosphorelay pathway"/>
    <property type="evidence" value="ECO:0007669"/>
    <property type="project" value="TreeGrafter"/>
</dbReference>
<dbReference type="InterPro" id="IPR003594">
    <property type="entry name" value="HATPase_dom"/>
</dbReference>
<protein>
    <recommendedName>
        <fullName evidence="3">histidine kinase</fullName>
        <ecNumber evidence="3">2.7.13.3</ecNumber>
    </recommendedName>
</protein>
<evidence type="ECO:0000256" key="8">
    <source>
        <dbReference type="ARBA" id="ARBA00022991"/>
    </source>
</evidence>
<dbReference type="InterPro" id="IPR013654">
    <property type="entry name" value="PAS_2"/>
</dbReference>
<dbReference type="InterPro" id="IPR016132">
    <property type="entry name" value="Phyto_chromo_attachment"/>
</dbReference>
<dbReference type="SUPFAM" id="SSF55781">
    <property type="entry name" value="GAF domain-like"/>
    <property type="match status" value="2"/>
</dbReference>
<dbReference type="InterPro" id="IPR043150">
    <property type="entry name" value="Phytochrome_PHY_sf"/>
</dbReference>
<dbReference type="SMART" id="SM00065">
    <property type="entry name" value="GAF"/>
    <property type="match status" value="1"/>
</dbReference>
<evidence type="ECO:0000256" key="7">
    <source>
        <dbReference type="ARBA" id="ARBA00022777"/>
    </source>
</evidence>
<evidence type="ECO:0000259" key="12">
    <source>
        <dbReference type="PROSITE" id="PS50109"/>
    </source>
</evidence>
<keyword evidence="9" id="KW-0675">Receptor</keyword>
<evidence type="ECO:0000256" key="9">
    <source>
        <dbReference type="ARBA" id="ARBA00023170"/>
    </source>
</evidence>
<dbReference type="Gene3D" id="3.30.450.40">
    <property type="match status" value="1"/>
</dbReference>
<evidence type="ECO:0000256" key="2">
    <source>
        <dbReference type="ARBA" id="ARBA00006402"/>
    </source>
</evidence>
<dbReference type="Pfam" id="PF01590">
    <property type="entry name" value="GAF"/>
    <property type="match status" value="1"/>
</dbReference>
<feature type="domain" description="Phytochrome chromophore attachment site" evidence="11">
    <location>
        <begin position="158"/>
        <end position="312"/>
    </location>
</feature>
<evidence type="ECO:0000256" key="1">
    <source>
        <dbReference type="ARBA" id="ARBA00000085"/>
    </source>
</evidence>
<sequence length="745" mass="79766">MQSPPSATPQPDQLPATDPVSLDNCDREPIHVPGHIQPHGTLLAFDAARRLVSQSDNAQQMLGFALPPLGAGLDAPEFAAHPDVARAIGDFARRSHGASGLAERSELQVGERTFDLILHANGRLVVAEFEQRQPADREIRPFTTLANGALGRLRLQRTIDDLLNVAVAEVRALTGFDRVMAYRFRHDASGDIVAEDRRADLEPFLHRRYPAGDIPVQARRLYVINTLRLIADVGAVPVPVRNLGDEPLDMSWATLRSVSPIHIEYLTNMGVAASMSVSIVIGGDLWGMIACHHLTPLVVPYGKRMACDVLAQLLASNVQTLLAADRAERIDAASTVRVKLLEAFVAADGLLEAVRPSVPALCAIFGAQALVASEGTGTIVHGGVSASAGAELLRWLRANGPPEGVLALSARARLPAPLSASLGAWCGILALQMDDSRHEWLVLLRQEQVETVAWGGKPEKNYQPGPLGMRLTPRGSFDVWREIVRGVAVPWSATELEIARGLQAGLHRAGGARRAQVTRARDQMLAVLGHDLRNPLQTITMASQLLARGADGATMGPRISRSSTHMARLIGDLLDLSRLQGGMGLAVNPQPADLAGLVREVAQDLMLGHPGVEVAVEAPLALQVPVDVARVRQLLDNLLGNARQHGEAGRPIHLTLEAGDAQVTLAVANHAPPIPAASRERMFDPFKPESLDNSRNPGGLGLGLYIAREIARGHGGTLVYEYRAPCVVFVFTLPQLQTTAAAASA</sequence>
<organism evidence="13 14">
    <name type="scientific">Ramlibacter pinisoli</name>
    <dbReference type="NCBI Taxonomy" id="2682844"/>
    <lineage>
        <taxon>Bacteria</taxon>
        <taxon>Pseudomonadati</taxon>
        <taxon>Pseudomonadota</taxon>
        <taxon>Betaproteobacteria</taxon>
        <taxon>Burkholderiales</taxon>
        <taxon>Comamonadaceae</taxon>
        <taxon>Ramlibacter</taxon>
    </lineage>
</organism>
<evidence type="ECO:0000313" key="13">
    <source>
        <dbReference type="EMBL" id="MVQ27884.1"/>
    </source>
</evidence>
<dbReference type="InterPro" id="IPR001294">
    <property type="entry name" value="Phytochrome"/>
</dbReference>
<dbReference type="CDD" id="cd00082">
    <property type="entry name" value="HisKA"/>
    <property type="match status" value="1"/>
</dbReference>
<evidence type="ECO:0000259" key="11">
    <source>
        <dbReference type="PROSITE" id="PS50046"/>
    </source>
</evidence>
<dbReference type="Proteomes" id="UP000469385">
    <property type="component" value="Unassembled WGS sequence"/>
</dbReference>
<dbReference type="InterPro" id="IPR035965">
    <property type="entry name" value="PAS-like_dom_sf"/>
</dbReference>
<dbReference type="PROSITE" id="PS50046">
    <property type="entry name" value="PHYTOCHROME_2"/>
    <property type="match status" value="1"/>
</dbReference>
<keyword evidence="14" id="KW-1185">Reference proteome</keyword>
<evidence type="ECO:0000256" key="3">
    <source>
        <dbReference type="ARBA" id="ARBA00012438"/>
    </source>
</evidence>
<dbReference type="InterPro" id="IPR003661">
    <property type="entry name" value="HisK_dim/P_dom"/>
</dbReference>
<dbReference type="InterPro" id="IPR013515">
    <property type="entry name" value="Phytochrome_cen-reg"/>
</dbReference>
<dbReference type="SUPFAM" id="SSF55785">
    <property type="entry name" value="PYP-like sensor domain (PAS domain)"/>
    <property type="match status" value="1"/>
</dbReference>
<dbReference type="PRINTS" id="PR01033">
    <property type="entry name" value="PHYTOCHROME"/>
</dbReference>
<name>A0A6N8IM37_9BURK</name>
<dbReference type="GO" id="GO:0000155">
    <property type="term" value="F:phosphorelay sensor kinase activity"/>
    <property type="evidence" value="ECO:0007669"/>
    <property type="project" value="InterPro"/>
</dbReference>
<dbReference type="InterPro" id="IPR029016">
    <property type="entry name" value="GAF-like_dom_sf"/>
</dbReference>
<dbReference type="PANTHER" id="PTHR42878:SF15">
    <property type="entry name" value="BACTERIOPHYTOCHROME"/>
    <property type="match status" value="1"/>
</dbReference>
<keyword evidence="5" id="KW-0716">Sensory transduction</keyword>
<reference evidence="13 14" key="1">
    <citation type="submission" date="2019-12" db="EMBL/GenBank/DDBJ databases">
        <authorList>
            <person name="Huq M.A."/>
        </authorList>
    </citation>
    <scope>NUCLEOTIDE SEQUENCE [LARGE SCALE GENOMIC DNA]</scope>
    <source>
        <strain evidence="13 14">MAH-25</strain>
    </source>
</reference>
<dbReference type="SMART" id="SM00388">
    <property type="entry name" value="HisKA"/>
    <property type="match status" value="1"/>
</dbReference>
<evidence type="ECO:0000256" key="10">
    <source>
        <dbReference type="SAM" id="MobiDB-lite"/>
    </source>
</evidence>
<dbReference type="Pfam" id="PF00360">
    <property type="entry name" value="PHY"/>
    <property type="match status" value="1"/>
</dbReference>
<dbReference type="SMART" id="SM00387">
    <property type="entry name" value="HATPase_c"/>
    <property type="match status" value="1"/>
</dbReference>
<dbReference type="EC" id="2.7.13.3" evidence="3"/>
<dbReference type="EMBL" id="WSEL01000002">
    <property type="protein sequence ID" value="MVQ27884.1"/>
    <property type="molecule type" value="Genomic_DNA"/>
</dbReference>
<dbReference type="Gene3D" id="3.30.565.10">
    <property type="entry name" value="Histidine kinase-like ATPase, C-terminal domain"/>
    <property type="match status" value="1"/>
</dbReference>
<dbReference type="CDD" id="cd00075">
    <property type="entry name" value="HATPase"/>
    <property type="match status" value="1"/>
</dbReference>
<keyword evidence="4" id="KW-0600">Photoreceptor protein</keyword>
<dbReference type="GO" id="GO:0006355">
    <property type="term" value="P:regulation of DNA-templated transcription"/>
    <property type="evidence" value="ECO:0007669"/>
    <property type="project" value="InterPro"/>
</dbReference>
<keyword evidence="8" id="KW-0157">Chromophore</keyword>
<dbReference type="GO" id="GO:0030295">
    <property type="term" value="F:protein kinase activator activity"/>
    <property type="evidence" value="ECO:0007669"/>
    <property type="project" value="TreeGrafter"/>
</dbReference>
<feature type="region of interest" description="Disordered" evidence="10">
    <location>
        <begin position="1"/>
        <end position="22"/>
    </location>
</feature>
<feature type="domain" description="Histidine kinase" evidence="12">
    <location>
        <begin position="527"/>
        <end position="737"/>
    </location>
</feature>
<evidence type="ECO:0000256" key="5">
    <source>
        <dbReference type="ARBA" id="ARBA00022606"/>
    </source>
</evidence>
<dbReference type="InterPro" id="IPR005467">
    <property type="entry name" value="His_kinase_dom"/>
</dbReference>